<feature type="domain" description="Glycosyltransferase 2-like" evidence="1">
    <location>
        <begin position="37"/>
        <end position="159"/>
    </location>
</feature>
<keyword evidence="3" id="KW-1185">Reference proteome</keyword>
<name>A0A1M6GZ45_PSEXY</name>
<sequence>MNSKARHKTSLYHFKGDEVEKMNNKPKTKLLTISLLCCGRPDTTERCLKSLMPIREAIDSEIQVVDTGCSKETRKIIEKYADEIFEFTWVKDFAAARNFQLDQANGKMFLYIDDDEWFLDTKYIIEFFQDPRCTSYNVGGYFQRNYLDFEGKEYEDIEVMRMCRVDPDVCFKGKIHEYIYPGCGNTMFMDARAGHFGYVYESEEENVKHSLRNIPLLIEMMEEEPKELRWPYQLAQEYKAIKYNKELLDLCTETYNKIADSADEVDKKYRGSFACGIVIAMARLEMLDELLAFYKEVQEKKNLYPLPMAKIAFYASKIYFIRDENDKCEAEIKYYFDVYEKVGNDRGLMFIQGGIFSNDTFNETNMNLMYCYAMTCGLRKGDYGPMVHYYRRISWNAKVVRLNRGFVMTLIAEAAKVGYKKEIRDVLNKFFSSEGFRNLLEKLIDEATREFDEEGLQNIKNAFKTTEGEKEMNLYMDVRILEYQISCIENWDNFKQLTDILEAYAQLAVKWQKVHDLMFPSENPSFTLAQETKLACDINDFIECEGTDIPKALSYIKDMIGRRPIMNAAIGELADMYGRKQMLDALRAKDPVKFQEMYNLEDAILRQIAELDEAGQVDEAVATYQELIMAIKNTYGVETLHV</sequence>
<organism evidence="2 3">
    <name type="scientific">Pseudobutyrivibrio xylanivorans DSM 14809</name>
    <dbReference type="NCBI Taxonomy" id="1123012"/>
    <lineage>
        <taxon>Bacteria</taxon>
        <taxon>Bacillati</taxon>
        <taxon>Bacillota</taxon>
        <taxon>Clostridia</taxon>
        <taxon>Lachnospirales</taxon>
        <taxon>Lachnospiraceae</taxon>
        <taxon>Pseudobutyrivibrio</taxon>
    </lineage>
</organism>
<gene>
    <name evidence="2" type="ORF">SAMN02745725_01880</name>
</gene>
<reference evidence="2 3" key="1">
    <citation type="submission" date="2016-11" db="EMBL/GenBank/DDBJ databases">
        <authorList>
            <person name="Jaros S."/>
            <person name="Januszkiewicz K."/>
            <person name="Wedrychowicz H."/>
        </authorList>
    </citation>
    <scope>NUCLEOTIDE SEQUENCE [LARGE SCALE GENOMIC DNA]</scope>
    <source>
        <strain evidence="2 3">DSM 14809</strain>
    </source>
</reference>
<dbReference type="Pfam" id="PF00535">
    <property type="entry name" value="Glycos_transf_2"/>
    <property type="match status" value="1"/>
</dbReference>
<keyword evidence="2" id="KW-0808">Transferase</keyword>
<dbReference type="PANTHER" id="PTHR43630">
    <property type="entry name" value="POLY-BETA-1,6-N-ACETYL-D-GLUCOSAMINE SYNTHASE"/>
    <property type="match status" value="1"/>
</dbReference>
<dbReference type="InterPro" id="IPR001173">
    <property type="entry name" value="Glyco_trans_2-like"/>
</dbReference>
<accession>A0A1M6GZ45</accession>
<evidence type="ECO:0000313" key="2">
    <source>
        <dbReference type="EMBL" id="SHJ15238.1"/>
    </source>
</evidence>
<dbReference type="STRING" id="185007.SAMN02910350_01430"/>
<proteinExistence type="predicted"/>
<dbReference type="PANTHER" id="PTHR43630:SF2">
    <property type="entry name" value="GLYCOSYLTRANSFERASE"/>
    <property type="match status" value="1"/>
</dbReference>
<protein>
    <submittedName>
        <fullName evidence="2">Glycosyl transferase family 2</fullName>
    </submittedName>
</protein>
<dbReference type="Proteomes" id="UP000184185">
    <property type="component" value="Unassembled WGS sequence"/>
</dbReference>
<dbReference type="InterPro" id="IPR029044">
    <property type="entry name" value="Nucleotide-diphossugar_trans"/>
</dbReference>
<dbReference type="EMBL" id="FQYQ01000011">
    <property type="protein sequence ID" value="SHJ15238.1"/>
    <property type="molecule type" value="Genomic_DNA"/>
</dbReference>
<evidence type="ECO:0000313" key="3">
    <source>
        <dbReference type="Proteomes" id="UP000184185"/>
    </source>
</evidence>
<dbReference type="AlphaFoldDB" id="A0A1M6GZ45"/>
<dbReference type="GO" id="GO:0016740">
    <property type="term" value="F:transferase activity"/>
    <property type="evidence" value="ECO:0007669"/>
    <property type="project" value="UniProtKB-KW"/>
</dbReference>
<dbReference type="Gene3D" id="3.90.550.10">
    <property type="entry name" value="Spore Coat Polysaccharide Biosynthesis Protein SpsA, Chain A"/>
    <property type="match status" value="1"/>
</dbReference>
<dbReference type="SUPFAM" id="SSF53448">
    <property type="entry name" value="Nucleotide-diphospho-sugar transferases"/>
    <property type="match status" value="1"/>
</dbReference>
<evidence type="ECO:0000259" key="1">
    <source>
        <dbReference type="Pfam" id="PF00535"/>
    </source>
</evidence>